<dbReference type="KEGG" id="ccj:UL81_10745"/>
<organism evidence="1 2">
    <name type="scientific">Corynebacterium camporealensis</name>
    <dbReference type="NCBI Taxonomy" id="161896"/>
    <lineage>
        <taxon>Bacteria</taxon>
        <taxon>Bacillati</taxon>
        <taxon>Actinomycetota</taxon>
        <taxon>Actinomycetes</taxon>
        <taxon>Mycobacteriales</taxon>
        <taxon>Corynebacteriaceae</taxon>
        <taxon>Corynebacterium</taxon>
    </lineage>
</organism>
<dbReference type="Gene3D" id="1.10.8.1060">
    <property type="entry name" value="Corynebacterium glutamicum thioredoxin-dependent arsenate reductase, N-terminal domain"/>
    <property type="match status" value="1"/>
</dbReference>
<dbReference type="STRING" id="161896.UL81_10745"/>
<proteinExistence type="predicted"/>
<protein>
    <submittedName>
        <fullName evidence="1">Uncharacterized protein</fullName>
    </submittedName>
</protein>
<dbReference type="PATRIC" id="fig|161896.4.peg.2096"/>
<name>A0A0F6QXN2_9CORY</name>
<dbReference type="HOGENOM" id="CLU_101344_1_0_11"/>
<gene>
    <name evidence="1" type="ORF">UL81_10745</name>
</gene>
<sequence length="202" mass="22835">MINANERKFDTIRKDLHASYGQSYSAEEIDAKLDEVIAKHTASATLEEYVPVMVEREVKDYFGEHRMHVRFSAGTNHSLAQAAVALTRKHAGNALHVDAAVAHPEHTEEGHMAHVLGERGMGEQDRNYLDEVRTVSMPDFIVYLGRELPRDEAGKDIKIWDIPQAESLEETRDLADDLEARVLYMLNRLGIEPITERESVDA</sequence>
<dbReference type="NCBIfam" id="NF046112">
    <property type="entry name" value="MSMEG_6209_Nter"/>
    <property type="match status" value="1"/>
</dbReference>
<dbReference type="RefSeq" id="WP_035106339.1">
    <property type="nucleotide sequence ID" value="NZ_CP011311.1"/>
</dbReference>
<accession>A0A0F6QXN2</accession>
<dbReference type="EMBL" id="CP011311">
    <property type="protein sequence ID" value="AKE40082.1"/>
    <property type="molecule type" value="Genomic_DNA"/>
</dbReference>
<dbReference type="Proteomes" id="UP000033566">
    <property type="component" value="Chromosome"/>
</dbReference>
<keyword evidence="2" id="KW-1185">Reference proteome</keyword>
<dbReference type="AlphaFoldDB" id="A0A0F6QXN2"/>
<evidence type="ECO:0000313" key="1">
    <source>
        <dbReference type="EMBL" id="AKE40082.1"/>
    </source>
</evidence>
<dbReference type="OrthoDB" id="4411718at2"/>
<evidence type="ECO:0000313" key="2">
    <source>
        <dbReference type="Proteomes" id="UP000033566"/>
    </source>
</evidence>
<reference evidence="1 2" key="1">
    <citation type="journal article" date="2015" name="Genome Announc.">
        <title>Complete Genome Sequence of Corynebacterium camporealensis DSM 44610, Isolated from the Milk of a Manchega Sheep with Subclinical Mastitis.</title>
        <authorList>
            <person name="Ruckert C."/>
            <person name="Albersmeier A."/>
            <person name="Winkler A."/>
            <person name="Tauch A."/>
        </authorList>
    </citation>
    <scope>NUCLEOTIDE SEQUENCE [LARGE SCALE GENOMIC DNA]</scope>
    <source>
        <strain evidence="1 2">DSM 44610</strain>
    </source>
</reference>